<dbReference type="OrthoDB" id="2218151at2759"/>
<feature type="compositionally biased region" description="Gly residues" evidence="1">
    <location>
        <begin position="319"/>
        <end position="329"/>
    </location>
</feature>
<evidence type="ECO:0008006" key="5">
    <source>
        <dbReference type="Google" id="ProtNLM"/>
    </source>
</evidence>
<comment type="caution">
    <text evidence="3">The sequence shown here is derived from an EMBL/GenBank/DDBJ whole genome shotgun (WGS) entry which is preliminary data.</text>
</comment>
<dbReference type="AlphaFoldDB" id="A0A5C5FQN7"/>
<evidence type="ECO:0000313" key="4">
    <source>
        <dbReference type="Proteomes" id="UP000311382"/>
    </source>
</evidence>
<dbReference type="STRING" id="5288.A0A5C5FQN7"/>
<keyword evidence="2" id="KW-0472">Membrane</keyword>
<keyword evidence="4" id="KW-1185">Reference proteome</keyword>
<proteinExistence type="predicted"/>
<protein>
    <recommendedName>
        <fullName evidence="5">MARVEL domain-containing protein</fullName>
    </recommendedName>
</protein>
<feature type="transmembrane region" description="Helical" evidence="2">
    <location>
        <begin position="189"/>
        <end position="210"/>
    </location>
</feature>
<dbReference type="EMBL" id="SOZI01000114">
    <property type="protein sequence ID" value="TNY18955.1"/>
    <property type="molecule type" value="Genomic_DNA"/>
</dbReference>
<organism evidence="3 4">
    <name type="scientific">Rhodotorula diobovata</name>
    <dbReference type="NCBI Taxonomy" id="5288"/>
    <lineage>
        <taxon>Eukaryota</taxon>
        <taxon>Fungi</taxon>
        <taxon>Dikarya</taxon>
        <taxon>Basidiomycota</taxon>
        <taxon>Pucciniomycotina</taxon>
        <taxon>Microbotryomycetes</taxon>
        <taxon>Sporidiobolales</taxon>
        <taxon>Sporidiobolaceae</taxon>
        <taxon>Rhodotorula</taxon>
    </lineage>
</organism>
<accession>A0A5C5FQN7</accession>
<evidence type="ECO:0000313" key="3">
    <source>
        <dbReference type="EMBL" id="TNY18955.1"/>
    </source>
</evidence>
<feature type="compositionally biased region" description="Basic and acidic residues" evidence="1">
    <location>
        <begin position="303"/>
        <end position="314"/>
    </location>
</feature>
<feature type="region of interest" description="Disordered" evidence="1">
    <location>
        <begin position="220"/>
        <end position="243"/>
    </location>
</feature>
<evidence type="ECO:0000256" key="1">
    <source>
        <dbReference type="SAM" id="MobiDB-lite"/>
    </source>
</evidence>
<sequence>MSSLPSPFSVSGIEGKSDGDVLSGPDDAPRAGARRVDGRGKWWDDEDGNSPLGLALRILETFFPFVNLCIFISQAAFQAKWDVGISGRVGVSLFFCIEAFAHGGLVLATFFLADKLRFLRPLERGLKQIRVAVILEVFQVVCMLLMALVQSVSANVGGCKDPTKDGNADLEGYVDALPGFCRDKRASAAFFWLNFFAWSVSLALTFLTFARVRRNPRSTGFAPPGAHFPQDDDEAWARPSFDEGGAAAAPGEHAYAPAHASSAPGYRPSHDYAEGGERLFDEPGMASGYGRRVATTKYAETSGRVDEEPLRDPFEDQGYGEGASGGRYGGIEDPYEAIRKSMDVHGHR</sequence>
<evidence type="ECO:0000256" key="2">
    <source>
        <dbReference type="SAM" id="Phobius"/>
    </source>
</evidence>
<keyword evidence="2" id="KW-1133">Transmembrane helix</keyword>
<reference evidence="3 4" key="1">
    <citation type="submission" date="2019-03" db="EMBL/GenBank/DDBJ databases">
        <title>Rhodosporidium diobovatum UCD-FST 08-225 genome sequencing, assembly, and annotation.</title>
        <authorList>
            <person name="Fakankun I.U."/>
            <person name="Fristensky B."/>
            <person name="Levin D.B."/>
        </authorList>
    </citation>
    <scope>NUCLEOTIDE SEQUENCE [LARGE SCALE GENOMIC DNA]</scope>
    <source>
        <strain evidence="3 4">UCD-FST 08-225</strain>
    </source>
</reference>
<feature type="compositionally biased region" description="Low complexity" evidence="1">
    <location>
        <begin position="256"/>
        <end position="266"/>
    </location>
</feature>
<gene>
    <name evidence="3" type="ORF">DMC30DRAFT_418350</name>
</gene>
<name>A0A5C5FQN7_9BASI</name>
<feature type="compositionally biased region" description="Basic and acidic residues" evidence="1">
    <location>
        <begin position="268"/>
        <end position="281"/>
    </location>
</feature>
<keyword evidence="2" id="KW-0812">Transmembrane</keyword>
<feature type="transmembrane region" description="Helical" evidence="2">
    <location>
        <begin position="133"/>
        <end position="152"/>
    </location>
</feature>
<feature type="region of interest" description="Disordered" evidence="1">
    <location>
        <begin position="1"/>
        <end position="35"/>
    </location>
</feature>
<dbReference type="Proteomes" id="UP000311382">
    <property type="component" value="Unassembled WGS sequence"/>
</dbReference>
<feature type="transmembrane region" description="Helical" evidence="2">
    <location>
        <begin position="89"/>
        <end position="112"/>
    </location>
</feature>
<feature type="region of interest" description="Disordered" evidence="1">
    <location>
        <begin position="256"/>
        <end position="334"/>
    </location>
</feature>